<reference evidence="3" key="2">
    <citation type="journal article" date="2020" name="BMC">
        <title>Leishmania infection induces a limited differential gene expression in the sand fly midgut.</title>
        <authorList>
            <person name="Coutinho-Abreu I.V."/>
            <person name="Serafim T.D."/>
            <person name="Meneses C."/>
            <person name="Kamhawi S."/>
            <person name="Oliveira F."/>
            <person name="Valenzuela J.G."/>
        </authorList>
    </citation>
    <scope>NUCLEOTIDE SEQUENCE</scope>
    <source>
        <strain evidence="3">Jacobina</strain>
        <tissue evidence="3">Midgut</tissue>
    </source>
</reference>
<dbReference type="EMBL" id="GITU01003682">
    <property type="protein sequence ID" value="MBC1172385.1"/>
    <property type="molecule type" value="Transcribed_RNA"/>
</dbReference>
<dbReference type="EMBL" id="AJWK01010460">
    <property type="status" value="NOT_ANNOTATED_CDS"/>
    <property type="molecule type" value="Genomic_DNA"/>
</dbReference>
<feature type="signal peptide" evidence="2">
    <location>
        <begin position="1"/>
        <end position="16"/>
    </location>
</feature>
<reference evidence="5" key="1">
    <citation type="submission" date="2012-05" db="EMBL/GenBank/DDBJ databases">
        <title>Whole Genome Assembly of Lutzomyia longipalpis.</title>
        <authorList>
            <person name="Richards S."/>
            <person name="Qu C."/>
            <person name="Dillon R."/>
            <person name="Worley K."/>
            <person name="Scherer S."/>
            <person name="Batterton M."/>
            <person name="Taylor A."/>
            <person name="Hawes A."/>
            <person name="Hernandez B."/>
            <person name="Kovar C."/>
            <person name="Mandapat C."/>
            <person name="Pham C."/>
            <person name="Qu C."/>
            <person name="Jing C."/>
            <person name="Bess C."/>
            <person name="Bandaranaike D."/>
            <person name="Ngo D."/>
            <person name="Ongeri F."/>
            <person name="Arias F."/>
            <person name="Lara F."/>
            <person name="Weissenberger G."/>
            <person name="Kamau G."/>
            <person name="Han H."/>
            <person name="Shen H."/>
            <person name="Dinh H."/>
            <person name="Khalil I."/>
            <person name="Jones J."/>
            <person name="Shafer J."/>
            <person name="Jayaseelan J."/>
            <person name="Quiroz J."/>
            <person name="Blankenburg K."/>
            <person name="Nguyen L."/>
            <person name="Jackson L."/>
            <person name="Francisco L."/>
            <person name="Tang L.-Y."/>
            <person name="Pu L.-L."/>
            <person name="Perales L."/>
            <person name="Lorensuhewa L."/>
            <person name="Munidasa M."/>
            <person name="Coyle M."/>
            <person name="Taylor M."/>
            <person name="Puazo M."/>
            <person name="Firestine M."/>
            <person name="Scheel M."/>
            <person name="Javaid M."/>
            <person name="Wang M."/>
            <person name="Li M."/>
            <person name="Tabassum N."/>
            <person name="Saada N."/>
            <person name="Osuji N."/>
            <person name="Aqrawi P."/>
            <person name="Fu Q."/>
            <person name="Thornton R."/>
            <person name="Raj R."/>
            <person name="Goodspeed R."/>
            <person name="Mata R."/>
            <person name="Najjar R."/>
            <person name="Gubbala S."/>
            <person name="Lee S."/>
            <person name="Denson S."/>
            <person name="Patil S."/>
            <person name="Macmil S."/>
            <person name="Qi S."/>
            <person name="Matskevitch T."/>
            <person name="Palculict T."/>
            <person name="Mathew T."/>
            <person name="Vee V."/>
            <person name="Velamala V."/>
            <person name="Korchina V."/>
            <person name="Cai W."/>
            <person name="Liu W."/>
            <person name="Dai W."/>
            <person name="Zou X."/>
            <person name="Zhu Y."/>
            <person name="Zhang Y."/>
            <person name="Wu Y.-Q."/>
            <person name="Xin Y."/>
            <person name="Nazarath L."/>
            <person name="Kovar C."/>
            <person name="Han Y."/>
            <person name="Muzny D."/>
            <person name="Gibbs R."/>
        </authorList>
    </citation>
    <scope>NUCLEOTIDE SEQUENCE [LARGE SCALE GENOMIC DNA]</scope>
    <source>
        <strain evidence="5">Jacobina</strain>
    </source>
</reference>
<evidence type="ECO:0000313" key="5">
    <source>
        <dbReference type="Proteomes" id="UP000092461"/>
    </source>
</evidence>
<evidence type="ECO:0000313" key="3">
    <source>
        <dbReference type="EMBL" id="MBC1172385.1"/>
    </source>
</evidence>
<reference evidence="4" key="3">
    <citation type="submission" date="2020-05" db="UniProtKB">
        <authorList>
            <consortium name="EnsemblMetazoa"/>
        </authorList>
    </citation>
    <scope>IDENTIFICATION</scope>
    <source>
        <strain evidence="4">Jacobina</strain>
    </source>
</reference>
<dbReference type="Proteomes" id="UP000092461">
    <property type="component" value="Unassembled WGS sequence"/>
</dbReference>
<feature type="compositionally biased region" description="Basic and acidic residues" evidence="1">
    <location>
        <begin position="426"/>
        <end position="471"/>
    </location>
</feature>
<dbReference type="EnsemblMetazoa" id="LLOJ003264-RA">
    <property type="protein sequence ID" value="LLOJ003264-PA"/>
    <property type="gene ID" value="LLOJ003264"/>
</dbReference>
<dbReference type="AlphaFoldDB" id="A0A1B0GHZ4"/>
<dbReference type="VEuPathDB" id="VectorBase:LLOJ003264"/>
<feature type="region of interest" description="Disordered" evidence="1">
    <location>
        <begin position="357"/>
        <end position="514"/>
    </location>
</feature>
<dbReference type="VEuPathDB" id="VectorBase:LLONM1_009871"/>
<dbReference type="InterPro" id="IPR010562">
    <property type="entry name" value="Haemolymph_juvenile_hormone-bd"/>
</dbReference>
<keyword evidence="5" id="KW-1185">Reference proteome</keyword>
<dbReference type="PANTHER" id="PTHR11008">
    <property type="entry name" value="PROTEIN TAKEOUT-LIKE PROTEIN"/>
    <property type="match status" value="1"/>
</dbReference>
<feature type="compositionally biased region" description="Basic and acidic residues" evidence="1">
    <location>
        <begin position="357"/>
        <end position="412"/>
    </location>
</feature>
<evidence type="ECO:0000313" key="4">
    <source>
        <dbReference type="EnsemblMetazoa" id="LLOJ003264-PA"/>
    </source>
</evidence>
<proteinExistence type="predicted"/>
<dbReference type="SMART" id="SM00700">
    <property type="entry name" value="JHBP"/>
    <property type="match status" value="1"/>
</dbReference>
<feature type="chain" id="PRO_5044555629" evidence="2">
    <location>
        <begin position="17"/>
        <end position="543"/>
    </location>
</feature>
<organism evidence="4 5">
    <name type="scientific">Lutzomyia longipalpis</name>
    <name type="common">Sand fly</name>
    <dbReference type="NCBI Taxonomy" id="7200"/>
    <lineage>
        <taxon>Eukaryota</taxon>
        <taxon>Metazoa</taxon>
        <taxon>Ecdysozoa</taxon>
        <taxon>Arthropoda</taxon>
        <taxon>Hexapoda</taxon>
        <taxon>Insecta</taxon>
        <taxon>Pterygota</taxon>
        <taxon>Neoptera</taxon>
        <taxon>Endopterygota</taxon>
        <taxon>Diptera</taxon>
        <taxon>Nematocera</taxon>
        <taxon>Psychodoidea</taxon>
        <taxon>Psychodidae</taxon>
        <taxon>Lutzomyia</taxon>
        <taxon>Lutzomyia</taxon>
    </lineage>
</organism>
<dbReference type="Gene3D" id="3.15.10.30">
    <property type="entry name" value="Haemolymph juvenile hormone binding protein"/>
    <property type="match status" value="1"/>
</dbReference>
<sequence>MRLVLLLFGLVATTLAASFGSYEVAPETHSLDDIVTRWLRGVIADFSDPNHIDFRAVDNFDFGNSLVTLNGYLRNVQVRGMSGILVNRMNVNWQNLRFDFDITVPHLSFSGDWYDLRGRFVNILPIFGHGRFTIDLWNLNLNGHTTLSVRANGMLEMRNFHSRSRLQRFQTNFHNLLFGGEFGDLWNYIFSDMLPAIMENFHPEVTQVVEAAVLPRFNERLNAITRDDLWDIIHGQRSTDHQFIEFLIESVIMAGLEVETEKPEPYEVETEKPEPYFARTSLEPYEVETEKPEPYRMETEKPEPYMVETEKPEPYMFETEKPEPYFARTSLEPYEVETEKPEPYRMETEKPEPYMMETEKPEPYMVETEKPEPYMFETEKPEPYRMETEKPEPYMVETEKPEPYMFETEKPEPYFARTSLEPYEVETEKPEPYRMETEKPEPYMVETEKPEPYMFETEKPEPYMAETEKPEPYFARTSLEPYEVETEKPEPYFARTSLEPYEVETEKPEPYNVEPELEQFPPVIRIRLGNNAWITSITVKNIK</sequence>
<protein>
    <submittedName>
        <fullName evidence="3">Putative hemolymph juvenile hormone binding protein</fullName>
    </submittedName>
</protein>
<name>A0A1B0GHZ4_LUTLO</name>
<dbReference type="Pfam" id="PF06585">
    <property type="entry name" value="JHBP"/>
    <property type="match status" value="1"/>
</dbReference>
<dbReference type="PANTHER" id="PTHR11008:SF9">
    <property type="entry name" value="PROTEIN TAKEOUT-LIKE PROTEIN"/>
    <property type="match status" value="1"/>
</dbReference>
<dbReference type="InterPro" id="IPR038606">
    <property type="entry name" value="To_sf"/>
</dbReference>
<keyword evidence="2" id="KW-0732">Signal</keyword>
<accession>A0A1B0GHZ4</accession>
<evidence type="ECO:0000256" key="2">
    <source>
        <dbReference type="SAM" id="SignalP"/>
    </source>
</evidence>
<evidence type="ECO:0000256" key="1">
    <source>
        <dbReference type="SAM" id="MobiDB-lite"/>
    </source>
</evidence>